<dbReference type="GO" id="GO:0000976">
    <property type="term" value="F:transcription cis-regulatory region binding"/>
    <property type="evidence" value="ECO:0007669"/>
    <property type="project" value="TreeGrafter"/>
</dbReference>
<dbReference type="InterPro" id="IPR017930">
    <property type="entry name" value="Myb_dom"/>
</dbReference>
<dbReference type="GeneID" id="111015344"/>
<reference evidence="10" key="1">
    <citation type="submission" date="2025-08" db="UniProtKB">
        <authorList>
            <consortium name="RefSeq"/>
        </authorList>
    </citation>
    <scope>IDENTIFICATION</scope>
    <source>
        <strain evidence="10">OHB3-1</strain>
    </source>
</reference>
<dbReference type="GO" id="GO:0048731">
    <property type="term" value="P:system development"/>
    <property type="evidence" value="ECO:0007669"/>
    <property type="project" value="UniProtKB-ARBA"/>
</dbReference>
<keyword evidence="6" id="KW-0539">Nucleus</keyword>
<keyword evidence="5" id="KW-0804">Transcription</keyword>
<gene>
    <name evidence="10" type="primary">LOC111015344</name>
</gene>
<dbReference type="CDD" id="cd00167">
    <property type="entry name" value="SANT"/>
    <property type="match status" value="1"/>
</dbReference>
<evidence type="ECO:0000256" key="1">
    <source>
        <dbReference type="ARBA" id="ARBA00004123"/>
    </source>
</evidence>
<evidence type="ECO:0000313" key="10">
    <source>
        <dbReference type="RefSeq" id="XP_022146038.1"/>
    </source>
</evidence>
<dbReference type="Pfam" id="PF00249">
    <property type="entry name" value="Myb_DNA-binding"/>
    <property type="match status" value="1"/>
</dbReference>
<dbReference type="AlphaFoldDB" id="A0A6J1CXI2"/>
<dbReference type="GO" id="GO:0006355">
    <property type="term" value="P:regulation of DNA-templated transcription"/>
    <property type="evidence" value="ECO:0007669"/>
    <property type="project" value="TreeGrafter"/>
</dbReference>
<keyword evidence="2" id="KW-0217">Developmental protein</keyword>
<evidence type="ECO:0000256" key="4">
    <source>
        <dbReference type="ARBA" id="ARBA00023125"/>
    </source>
</evidence>
<evidence type="ECO:0000256" key="3">
    <source>
        <dbReference type="ARBA" id="ARBA00023015"/>
    </source>
</evidence>
<dbReference type="InterPro" id="IPR009057">
    <property type="entry name" value="Homeodomain-like_sf"/>
</dbReference>
<dbReference type="PROSITE" id="PS51294">
    <property type="entry name" value="HTH_MYB"/>
    <property type="match status" value="1"/>
</dbReference>
<evidence type="ECO:0000313" key="9">
    <source>
        <dbReference type="Proteomes" id="UP000504603"/>
    </source>
</evidence>
<dbReference type="SMART" id="SM00717">
    <property type="entry name" value="SANT"/>
    <property type="match status" value="1"/>
</dbReference>
<dbReference type="GO" id="GO:0030154">
    <property type="term" value="P:cell differentiation"/>
    <property type="evidence" value="ECO:0007669"/>
    <property type="project" value="UniProtKB-ARBA"/>
</dbReference>
<dbReference type="Proteomes" id="UP000504603">
    <property type="component" value="Unplaced"/>
</dbReference>
<name>A0A6J1CXI2_MOMCH</name>
<comment type="subcellular location">
    <subcellularLocation>
        <location evidence="1">Nucleus</location>
    </subcellularLocation>
</comment>
<dbReference type="Gene3D" id="1.10.10.60">
    <property type="entry name" value="Homeodomain-like"/>
    <property type="match status" value="1"/>
</dbReference>
<dbReference type="RefSeq" id="XP_022146038.1">
    <property type="nucleotide sequence ID" value="XM_022290346.1"/>
</dbReference>
<proteinExistence type="predicted"/>
<evidence type="ECO:0000259" key="8">
    <source>
        <dbReference type="PROSITE" id="PS51294"/>
    </source>
</evidence>
<keyword evidence="3" id="KW-0805">Transcription regulation</keyword>
<feature type="compositionally biased region" description="Basic and acidic residues" evidence="7">
    <location>
        <begin position="1"/>
        <end position="12"/>
    </location>
</feature>
<dbReference type="InterPro" id="IPR001005">
    <property type="entry name" value="SANT/Myb"/>
</dbReference>
<dbReference type="PANTHER" id="PTHR47998">
    <property type="entry name" value="TRANSCRIPTION FACTOR MYB51-LIKE ISOFORM X1"/>
    <property type="match status" value="1"/>
</dbReference>
<dbReference type="GO" id="GO:0090558">
    <property type="term" value="P:plant epidermis development"/>
    <property type="evidence" value="ECO:0007669"/>
    <property type="project" value="UniProtKB-ARBA"/>
</dbReference>
<feature type="domain" description="HTH myb-type" evidence="8">
    <location>
        <begin position="37"/>
        <end position="80"/>
    </location>
</feature>
<dbReference type="FunFam" id="1.10.10.60:FF:000160">
    <property type="entry name" value="MYB-like transcription factor"/>
    <property type="match status" value="1"/>
</dbReference>
<evidence type="ECO:0000256" key="6">
    <source>
        <dbReference type="ARBA" id="ARBA00023242"/>
    </source>
</evidence>
<dbReference type="InterPro" id="IPR015495">
    <property type="entry name" value="Myb_TF_plants"/>
</dbReference>
<feature type="compositionally biased region" description="Polar residues" evidence="7">
    <location>
        <begin position="13"/>
        <end position="26"/>
    </location>
</feature>
<sequence length="80" mass="9410">MEDEAKKMEKQPQKQSKSRNSSSEEVTSLEWKLIQISEQEEDLICRMHKLVGDRWDLIAGRIPGRTAVEIERFWILKHAS</sequence>
<keyword evidence="4" id="KW-0238">DNA-binding</keyword>
<feature type="region of interest" description="Disordered" evidence="7">
    <location>
        <begin position="1"/>
        <end position="26"/>
    </location>
</feature>
<organism evidence="9 10">
    <name type="scientific">Momordica charantia</name>
    <name type="common">Bitter gourd</name>
    <name type="synonym">Balsam pear</name>
    <dbReference type="NCBI Taxonomy" id="3673"/>
    <lineage>
        <taxon>Eukaryota</taxon>
        <taxon>Viridiplantae</taxon>
        <taxon>Streptophyta</taxon>
        <taxon>Embryophyta</taxon>
        <taxon>Tracheophyta</taxon>
        <taxon>Spermatophyta</taxon>
        <taxon>Magnoliopsida</taxon>
        <taxon>eudicotyledons</taxon>
        <taxon>Gunneridae</taxon>
        <taxon>Pentapetalae</taxon>
        <taxon>rosids</taxon>
        <taxon>fabids</taxon>
        <taxon>Cucurbitales</taxon>
        <taxon>Cucurbitaceae</taxon>
        <taxon>Momordiceae</taxon>
        <taxon>Momordica</taxon>
    </lineage>
</organism>
<dbReference type="SUPFAM" id="SSF46689">
    <property type="entry name" value="Homeodomain-like"/>
    <property type="match status" value="1"/>
</dbReference>
<evidence type="ECO:0000256" key="5">
    <source>
        <dbReference type="ARBA" id="ARBA00023163"/>
    </source>
</evidence>
<dbReference type="GO" id="GO:0005634">
    <property type="term" value="C:nucleus"/>
    <property type="evidence" value="ECO:0007669"/>
    <property type="project" value="UniProtKB-SubCell"/>
</dbReference>
<dbReference type="GO" id="GO:0009653">
    <property type="term" value="P:anatomical structure morphogenesis"/>
    <property type="evidence" value="ECO:0007669"/>
    <property type="project" value="UniProtKB-ARBA"/>
</dbReference>
<keyword evidence="9" id="KW-1185">Reference proteome</keyword>
<protein>
    <submittedName>
        <fullName evidence="10">Transcription factor CPC-like isoform X2</fullName>
    </submittedName>
</protein>
<dbReference type="PANTHER" id="PTHR47998:SF93">
    <property type="entry name" value="MYB-LIKE TRANSCRIPTION FACTOR ETC1"/>
    <property type="match status" value="1"/>
</dbReference>
<accession>A0A6J1CXI2</accession>
<evidence type="ECO:0000256" key="2">
    <source>
        <dbReference type="ARBA" id="ARBA00022473"/>
    </source>
</evidence>
<evidence type="ECO:0000256" key="7">
    <source>
        <dbReference type="SAM" id="MobiDB-lite"/>
    </source>
</evidence>